<dbReference type="RefSeq" id="WP_006626917.1">
    <property type="nucleotide sequence ID" value="NZ_ADFR01000003.1"/>
</dbReference>
<dbReference type="FunFam" id="1.10.3470.10:FF:000001">
    <property type="entry name" value="Vitamin B12 ABC transporter permease BtuC"/>
    <property type="match status" value="1"/>
</dbReference>
<comment type="similarity">
    <text evidence="2">Belongs to the binding-protein-dependent transport system permease family. FecCD subfamily.</text>
</comment>
<feature type="transmembrane region" description="Helical" evidence="8">
    <location>
        <begin position="15"/>
        <end position="35"/>
    </location>
</feature>
<evidence type="ECO:0000313" key="10">
    <source>
        <dbReference type="Proteomes" id="UP000005017"/>
    </source>
</evidence>
<feature type="transmembrane region" description="Helical" evidence="8">
    <location>
        <begin position="315"/>
        <end position="336"/>
    </location>
</feature>
<keyword evidence="4" id="KW-1003">Cell membrane</keyword>
<dbReference type="InterPro" id="IPR037294">
    <property type="entry name" value="ABC_BtuC-like"/>
</dbReference>
<evidence type="ECO:0000256" key="1">
    <source>
        <dbReference type="ARBA" id="ARBA00004651"/>
    </source>
</evidence>
<comment type="caution">
    <text evidence="9">The sequence shown here is derived from an EMBL/GenBank/DDBJ whole genome shotgun (WGS) entry which is preliminary data.</text>
</comment>
<dbReference type="AlphaFoldDB" id="D2MNE6"/>
<dbReference type="OrthoDB" id="9792889at2"/>
<keyword evidence="7 8" id="KW-0472">Membrane</keyword>
<feature type="transmembrane region" description="Helical" evidence="8">
    <location>
        <begin position="288"/>
        <end position="308"/>
    </location>
</feature>
<feature type="transmembrane region" description="Helical" evidence="8">
    <location>
        <begin position="159"/>
        <end position="179"/>
    </location>
</feature>
<comment type="subcellular location">
    <subcellularLocation>
        <location evidence="1">Cell membrane</location>
        <topology evidence="1">Multi-pass membrane protein</topology>
    </subcellularLocation>
</comment>
<name>D2MNE6_9FIRM</name>
<evidence type="ECO:0000256" key="6">
    <source>
        <dbReference type="ARBA" id="ARBA00022989"/>
    </source>
</evidence>
<dbReference type="PANTHER" id="PTHR30472">
    <property type="entry name" value="FERRIC ENTEROBACTIN TRANSPORT SYSTEM PERMEASE PROTEIN"/>
    <property type="match status" value="1"/>
</dbReference>
<dbReference type="STRING" id="679192.HMPREF9013_0171"/>
<dbReference type="EMBL" id="ADFR01000003">
    <property type="protein sequence ID" value="EFC05968.1"/>
    <property type="molecule type" value="Genomic_DNA"/>
</dbReference>
<protein>
    <submittedName>
        <fullName evidence="9">Iron chelate uptake ABC transporter, FeCT family, permease protein</fullName>
    </submittedName>
</protein>
<dbReference type="Proteomes" id="UP000005017">
    <property type="component" value="Unassembled WGS sequence"/>
</dbReference>
<evidence type="ECO:0000256" key="8">
    <source>
        <dbReference type="SAM" id="Phobius"/>
    </source>
</evidence>
<dbReference type="GO" id="GO:0005886">
    <property type="term" value="C:plasma membrane"/>
    <property type="evidence" value="ECO:0007669"/>
    <property type="project" value="UniProtKB-SubCell"/>
</dbReference>
<evidence type="ECO:0000256" key="4">
    <source>
        <dbReference type="ARBA" id="ARBA00022475"/>
    </source>
</evidence>
<evidence type="ECO:0000256" key="2">
    <source>
        <dbReference type="ARBA" id="ARBA00007935"/>
    </source>
</evidence>
<feature type="transmembrane region" description="Helical" evidence="8">
    <location>
        <begin position="199"/>
        <end position="221"/>
    </location>
</feature>
<dbReference type="Gene3D" id="1.10.3470.10">
    <property type="entry name" value="ABC transporter involved in vitamin B12 uptake, BtuC"/>
    <property type="match status" value="1"/>
</dbReference>
<dbReference type="GO" id="GO:0033214">
    <property type="term" value="P:siderophore-iron import into cell"/>
    <property type="evidence" value="ECO:0007669"/>
    <property type="project" value="TreeGrafter"/>
</dbReference>
<keyword evidence="3" id="KW-0813">Transport</keyword>
<evidence type="ECO:0000256" key="5">
    <source>
        <dbReference type="ARBA" id="ARBA00022692"/>
    </source>
</evidence>
<evidence type="ECO:0000256" key="3">
    <source>
        <dbReference type="ARBA" id="ARBA00022448"/>
    </source>
</evidence>
<feature type="transmembrane region" description="Helical" evidence="8">
    <location>
        <begin position="126"/>
        <end position="147"/>
    </location>
</feature>
<organism evidence="9 10">
    <name type="scientific">Bulleidia extructa W1219</name>
    <dbReference type="NCBI Taxonomy" id="679192"/>
    <lineage>
        <taxon>Bacteria</taxon>
        <taxon>Bacillati</taxon>
        <taxon>Bacillota</taxon>
        <taxon>Erysipelotrichia</taxon>
        <taxon>Erysipelotrichales</taxon>
        <taxon>Erysipelotrichaceae</taxon>
        <taxon>Bulleidia</taxon>
    </lineage>
</organism>
<proteinExistence type="inferred from homology"/>
<dbReference type="GO" id="GO:0022857">
    <property type="term" value="F:transmembrane transporter activity"/>
    <property type="evidence" value="ECO:0007669"/>
    <property type="project" value="InterPro"/>
</dbReference>
<evidence type="ECO:0000313" key="9">
    <source>
        <dbReference type="EMBL" id="EFC05968.1"/>
    </source>
</evidence>
<feature type="transmembrane region" description="Helical" evidence="8">
    <location>
        <begin position="69"/>
        <end position="90"/>
    </location>
</feature>
<dbReference type="PANTHER" id="PTHR30472:SF25">
    <property type="entry name" value="ABC TRANSPORTER PERMEASE PROTEIN MJ0876-RELATED"/>
    <property type="match status" value="1"/>
</dbReference>
<dbReference type="InterPro" id="IPR000522">
    <property type="entry name" value="ABC_transptr_permease_BtuC"/>
</dbReference>
<dbReference type="eggNOG" id="COG0609">
    <property type="taxonomic scope" value="Bacteria"/>
</dbReference>
<feature type="transmembrane region" description="Helical" evidence="8">
    <location>
        <begin position="250"/>
        <end position="273"/>
    </location>
</feature>
<keyword evidence="10" id="KW-1185">Reference proteome</keyword>
<reference evidence="10" key="1">
    <citation type="submission" date="2009-12" db="EMBL/GenBank/DDBJ databases">
        <title>Sequence of Clostridiales genomosp. BVAB3 str. UPII9-5.</title>
        <authorList>
            <person name="Madupu R."/>
            <person name="Durkin A.S."/>
            <person name="Torralba M."/>
            <person name="Methe B."/>
            <person name="Sutton G.G."/>
            <person name="Strausberg R.L."/>
            <person name="Nelson K.E."/>
        </authorList>
    </citation>
    <scope>NUCLEOTIDE SEQUENCE [LARGE SCALE GENOMIC DNA]</scope>
    <source>
        <strain evidence="10">W1219</strain>
    </source>
</reference>
<dbReference type="CDD" id="cd06550">
    <property type="entry name" value="TM_ABC_iron-siderophores_like"/>
    <property type="match status" value="1"/>
</dbReference>
<evidence type="ECO:0000256" key="7">
    <source>
        <dbReference type="ARBA" id="ARBA00023136"/>
    </source>
</evidence>
<dbReference type="SUPFAM" id="SSF81345">
    <property type="entry name" value="ABC transporter involved in vitamin B12 uptake, BtuC"/>
    <property type="match status" value="1"/>
</dbReference>
<accession>D2MNE6</accession>
<gene>
    <name evidence="9" type="ORF">HMPREF9013_0171</name>
</gene>
<keyword evidence="6 8" id="KW-1133">Transmembrane helix</keyword>
<sequence length="339" mass="37007">MSLEKSYRNLLYRKVLYILLLLIILFINILISVNMGSSEMTIQESLLTLLGKGTDITKHIVFNIRLPRILGGLFIGMNLAMSGMIIQSVLNNPLASPSTLGISNASVLGANIALIVFSGMGIEVGMATTGILSFVFAMICTLIVLWFSSLKRANRSTVLLLGVALNAMFSAMTILIQFFSTDEQIASAVSWTFGDLGRINYSQILIVGMVFILSSMIIYQFRWKYNAMDMGESVAHSLGINIRFMRNLSILLASLNTGIGVAYVGIIGFVGLLAPQLTRIIIGDDKRFMFPATVLLGAVIVLFSDTLARVIVKPSILPVGAITSLIGAPFFLYMLIKER</sequence>
<dbReference type="Pfam" id="PF01032">
    <property type="entry name" value="FecCD"/>
    <property type="match status" value="1"/>
</dbReference>
<keyword evidence="5 8" id="KW-0812">Transmembrane</keyword>